<evidence type="ECO:0000256" key="8">
    <source>
        <dbReference type="ARBA" id="ARBA00047671"/>
    </source>
</evidence>
<dbReference type="GO" id="GO:0005829">
    <property type="term" value="C:cytosol"/>
    <property type="evidence" value="ECO:0007669"/>
    <property type="project" value="TreeGrafter"/>
</dbReference>
<keyword evidence="2" id="KW-0436">Ligase</keyword>
<feature type="non-terminal residue" evidence="10">
    <location>
        <position position="479"/>
    </location>
</feature>
<dbReference type="SUPFAM" id="SSF55681">
    <property type="entry name" value="Class II aaRS and biotin synthetases"/>
    <property type="match status" value="1"/>
</dbReference>
<dbReference type="Gene3D" id="3.30.930.10">
    <property type="entry name" value="Bira Bifunctional Protein, Domain 2"/>
    <property type="match status" value="1"/>
</dbReference>
<evidence type="ECO:0000313" key="10">
    <source>
        <dbReference type="EMBL" id="KKL45085.1"/>
    </source>
</evidence>
<dbReference type="InterPro" id="IPR002314">
    <property type="entry name" value="aa-tRNA-synt_IIb"/>
</dbReference>
<sequence length="479" mass="54111">MRLSRYFLPVLKETPSEAQIASHRLMLRAGMIKQAGAGIYSWLPLGFKVLKKIEAIVHEEQQRAGHIPMLMPTLQSADLWRESGRYDAYGDEMLRIKDRQGRDLLYGPTNEEMITDIFRSHVSSYRDLPLTLYHVQWKFRDEIRPRFGVMRGREFLMKDGYNFDLTKEDALHAYNRHMVSYLRTYERMGLKAIPMRADSGPIGGEDTHEFLVLAETGESEVFYDAAITDLTLGERQVDYDDAAQCADIVTEWTTPYARTDETHDAGTFDAVLMEQINDDRNADLLQFYDPTFDTIYAPSSAGSVDSAIEEVLYFAFNMGATDQQMGRLRAILDDAAGLLRGDAWGAMFSRWDADPQNGAMNTLFSDSLANNMRDGHNSRFFIALDEAIIGGNFTLRFFTSYYSDAVPGVEDAVVTVALLPNSTIIDSYATANNIDAALQALIRTGVNWPGDPTANPNYGPVEVRAVFSYEIEERMDTPW</sequence>
<comment type="catalytic activity">
    <reaction evidence="8">
        <text>tRNA(Pro) + L-proline + ATP = L-prolyl-tRNA(Pro) + AMP + diphosphate</text>
        <dbReference type="Rhea" id="RHEA:14305"/>
        <dbReference type="Rhea" id="RHEA-COMP:9700"/>
        <dbReference type="Rhea" id="RHEA-COMP:9702"/>
        <dbReference type="ChEBI" id="CHEBI:30616"/>
        <dbReference type="ChEBI" id="CHEBI:33019"/>
        <dbReference type="ChEBI" id="CHEBI:60039"/>
        <dbReference type="ChEBI" id="CHEBI:78442"/>
        <dbReference type="ChEBI" id="CHEBI:78532"/>
        <dbReference type="ChEBI" id="CHEBI:456215"/>
        <dbReference type="EC" id="6.1.1.15"/>
    </reaction>
</comment>
<dbReference type="GO" id="GO:0006433">
    <property type="term" value="P:prolyl-tRNA aminoacylation"/>
    <property type="evidence" value="ECO:0007669"/>
    <property type="project" value="InterPro"/>
</dbReference>
<evidence type="ECO:0000256" key="7">
    <source>
        <dbReference type="ARBA" id="ARBA00029731"/>
    </source>
</evidence>
<dbReference type="InterPro" id="IPR033730">
    <property type="entry name" value="ProRS_core_prok"/>
</dbReference>
<dbReference type="PROSITE" id="PS50862">
    <property type="entry name" value="AA_TRNA_LIGASE_II"/>
    <property type="match status" value="1"/>
</dbReference>
<comment type="caution">
    <text evidence="10">The sequence shown here is derived from an EMBL/GenBank/DDBJ whole genome shotgun (WGS) entry which is preliminary data.</text>
</comment>
<gene>
    <name evidence="10" type="ORF">LCGC14_2359220</name>
</gene>
<dbReference type="InterPro" id="IPR050062">
    <property type="entry name" value="Pro-tRNA_synthetase"/>
</dbReference>
<dbReference type="AlphaFoldDB" id="A0A0F9EJJ8"/>
<accession>A0A0F9EJJ8</accession>
<dbReference type="Pfam" id="PF00587">
    <property type="entry name" value="tRNA-synt_2b"/>
    <property type="match status" value="1"/>
</dbReference>
<evidence type="ECO:0000259" key="9">
    <source>
        <dbReference type="PROSITE" id="PS50862"/>
    </source>
</evidence>
<dbReference type="InterPro" id="IPR045864">
    <property type="entry name" value="aa-tRNA-synth_II/BPL/LPL"/>
</dbReference>
<dbReference type="NCBIfam" id="TIGR00409">
    <property type="entry name" value="proS_fam_II"/>
    <property type="match status" value="1"/>
</dbReference>
<keyword evidence="4" id="KW-0067">ATP-binding</keyword>
<dbReference type="PANTHER" id="PTHR42753">
    <property type="entry name" value="MITOCHONDRIAL RIBOSOME PROTEIN L39/PROLYL-TRNA LIGASE FAMILY MEMBER"/>
    <property type="match status" value="1"/>
</dbReference>
<proteinExistence type="predicted"/>
<dbReference type="PRINTS" id="PR01046">
    <property type="entry name" value="TRNASYNTHPRO"/>
</dbReference>
<evidence type="ECO:0000256" key="3">
    <source>
        <dbReference type="ARBA" id="ARBA00022741"/>
    </source>
</evidence>
<dbReference type="EC" id="6.1.1.15" evidence="1"/>
<dbReference type="GO" id="GO:0005524">
    <property type="term" value="F:ATP binding"/>
    <property type="evidence" value="ECO:0007669"/>
    <property type="project" value="UniProtKB-KW"/>
</dbReference>
<evidence type="ECO:0000256" key="2">
    <source>
        <dbReference type="ARBA" id="ARBA00022598"/>
    </source>
</evidence>
<dbReference type="EMBL" id="LAZR01034517">
    <property type="protein sequence ID" value="KKL45085.1"/>
    <property type="molecule type" value="Genomic_DNA"/>
</dbReference>
<dbReference type="InterPro" id="IPR004500">
    <property type="entry name" value="Pro-tRNA-synth_IIa_bac-type"/>
</dbReference>
<keyword evidence="5" id="KW-0648">Protein biosynthesis</keyword>
<reference evidence="10" key="1">
    <citation type="journal article" date="2015" name="Nature">
        <title>Complex archaea that bridge the gap between prokaryotes and eukaryotes.</title>
        <authorList>
            <person name="Spang A."/>
            <person name="Saw J.H."/>
            <person name="Jorgensen S.L."/>
            <person name="Zaremba-Niedzwiedzka K."/>
            <person name="Martijn J."/>
            <person name="Lind A.E."/>
            <person name="van Eijk R."/>
            <person name="Schleper C."/>
            <person name="Guy L."/>
            <person name="Ettema T.J."/>
        </authorList>
    </citation>
    <scope>NUCLEOTIDE SEQUENCE</scope>
</reference>
<evidence type="ECO:0000256" key="1">
    <source>
        <dbReference type="ARBA" id="ARBA00012831"/>
    </source>
</evidence>
<dbReference type="InterPro" id="IPR006195">
    <property type="entry name" value="aa-tRNA-synth_II"/>
</dbReference>
<dbReference type="PANTHER" id="PTHR42753:SF2">
    <property type="entry name" value="PROLINE--TRNA LIGASE"/>
    <property type="match status" value="1"/>
</dbReference>
<feature type="domain" description="Aminoacyl-transfer RNA synthetases class-II family profile" evidence="9">
    <location>
        <begin position="33"/>
        <end position="269"/>
    </location>
</feature>
<organism evidence="10">
    <name type="scientific">marine sediment metagenome</name>
    <dbReference type="NCBI Taxonomy" id="412755"/>
    <lineage>
        <taxon>unclassified sequences</taxon>
        <taxon>metagenomes</taxon>
        <taxon>ecological metagenomes</taxon>
    </lineage>
</organism>
<keyword evidence="3" id="KW-0547">Nucleotide-binding</keyword>
<evidence type="ECO:0000256" key="5">
    <source>
        <dbReference type="ARBA" id="ARBA00022917"/>
    </source>
</evidence>
<evidence type="ECO:0000256" key="6">
    <source>
        <dbReference type="ARBA" id="ARBA00023146"/>
    </source>
</evidence>
<dbReference type="InterPro" id="IPR002316">
    <property type="entry name" value="Pro-tRNA-ligase_IIa"/>
</dbReference>
<evidence type="ECO:0000256" key="4">
    <source>
        <dbReference type="ARBA" id="ARBA00022840"/>
    </source>
</evidence>
<keyword evidence="6" id="KW-0030">Aminoacyl-tRNA synthetase</keyword>
<name>A0A0F9EJJ8_9ZZZZ</name>
<protein>
    <recommendedName>
        <fullName evidence="1">proline--tRNA ligase</fullName>
        <ecNumber evidence="1">6.1.1.15</ecNumber>
    </recommendedName>
    <alternativeName>
        <fullName evidence="7">Prolyl-tRNA synthetase</fullName>
    </alternativeName>
</protein>
<dbReference type="GO" id="GO:0004827">
    <property type="term" value="F:proline-tRNA ligase activity"/>
    <property type="evidence" value="ECO:0007669"/>
    <property type="project" value="UniProtKB-EC"/>
</dbReference>
<dbReference type="CDD" id="cd00779">
    <property type="entry name" value="ProRS_core_prok"/>
    <property type="match status" value="1"/>
</dbReference>